<protein>
    <submittedName>
        <fullName evidence="1">Uncharacterized protein</fullName>
    </submittedName>
</protein>
<accession>X0T6R9</accession>
<comment type="caution">
    <text evidence="1">The sequence shown here is derived from an EMBL/GenBank/DDBJ whole genome shotgun (WGS) entry which is preliminary data.</text>
</comment>
<reference evidence="1" key="1">
    <citation type="journal article" date="2014" name="Front. Microbiol.">
        <title>High frequency of phylogenetically diverse reductive dehalogenase-homologous genes in deep subseafloor sedimentary metagenomes.</title>
        <authorList>
            <person name="Kawai M."/>
            <person name="Futagami T."/>
            <person name="Toyoda A."/>
            <person name="Takaki Y."/>
            <person name="Nishi S."/>
            <person name="Hori S."/>
            <person name="Arai W."/>
            <person name="Tsubouchi T."/>
            <person name="Morono Y."/>
            <person name="Uchiyama I."/>
            <person name="Ito T."/>
            <person name="Fujiyama A."/>
            <person name="Inagaki F."/>
            <person name="Takami H."/>
        </authorList>
    </citation>
    <scope>NUCLEOTIDE SEQUENCE</scope>
    <source>
        <strain evidence="1">Expedition CK06-06</strain>
    </source>
</reference>
<name>X0T6R9_9ZZZZ</name>
<dbReference type="EMBL" id="BARS01004755">
    <property type="protein sequence ID" value="GAF82996.1"/>
    <property type="molecule type" value="Genomic_DNA"/>
</dbReference>
<dbReference type="AlphaFoldDB" id="X0T6R9"/>
<sequence length="90" mass="10353">FKYPNFGVFIPPHTNPRITAQSGVFTIDPSPDNPYKGSEGKLEKLIIVNKNNLRGEIKKMLYHYGIHEASLFPGLDTLTRHIEWMGTYKY</sequence>
<feature type="non-terminal residue" evidence="1">
    <location>
        <position position="1"/>
    </location>
</feature>
<organism evidence="1">
    <name type="scientific">marine sediment metagenome</name>
    <dbReference type="NCBI Taxonomy" id="412755"/>
    <lineage>
        <taxon>unclassified sequences</taxon>
        <taxon>metagenomes</taxon>
        <taxon>ecological metagenomes</taxon>
    </lineage>
</organism>
<evidence type="ECO:0000313" key="1">
    <source>
        <dbReference type="EMBL" id="GAF82996.1"/>
    </source>
</evidence>
<gene>
    <name evidence="1" type="ORF">S01H1_09298</name>
</gene>
<proteinExistence type="predicted"/>